<dbReference type="RefSeq" id="WP_091366183.1">
    <property type="nucleotide sequence ID" value="NZ_FMZF01000003.1"/>
</dbReference>
<proteinExistence type="predicted"/>
<gene>
    <name evidence="1" type="ORF">SAMN05660690_2533</name>
</gene>
<name>A0A1G6PE88_9ACTN</name>
<dbReference type="Proteomes" id="UP000199416">
    <property type="component" value="Unassembled WGS sequence"/>
</dbReference>
<accession>A0A1G6PE88</accession>
<evidence type="ECO:0000313" key="2">
    <source>
        <dbReference type="Proteomes" id="UP000199416"/>
    </source>
</evidence>
<keyword evidence="2" id="KW-1185">Reference proteome</keyword>
<evidence type="ECO:0000313" key="1">
    <source>
        <dbReference type="EMBL" id="SDC78321.1"/>
    </source>
</evidence>
<organism evidence="1 2">
    <name type="scientific">Geodermatophilus telluris</name>
    <dbReference type="NCBI Taxonomy" id="1190417"/>
    <lineage>
        <taxon>Bacteria</taxon>
        <taxon>Bacillati</taxon>
        <taxon>Actinomycetota</taxon>
        <taxon>Actinomycetes</taxon>
        <taxon>Geodermatophilales</taxon>
        <taxon>Geodermatophilaceae</taxon>
        <taxon>Geodermatophilus</taxon>
    </lineage>
</organism>
<dbReference type="EMBL" id="FMZF01000003">
    <property type="protein sequence ID" value="SDC78321.1"/>
    <property type="molecule type" value="Genomic_DNA"/>
</dbReference>
<reference evidence="2" key="1">
    <citation type="submission" date="2016-10" db="EMBL/GenBank/DDBJ databases">
        <authorList>
            <person name="Varghese N."/>
            <person name="Submissions S."/>
        </authorList>
    </citation>
    <scope>NUCLEOTIDE SEQUENCE [LARGE SCALE GENOMIC DNA]</scope>
    <source>
        <strain evidence="2">DSM 45421</strain>
    </source>
</reference>
<dbReference type="AlphaFoldDB" id="A0A1G6PE88"/>
<protein>
    <submittedName>
        <fullName evidence="1">Uncharacterized protein</fullName>
    </submittedName>
</protein>
<sequence>MAMGAASASQNLDHVIAVATRYIEQHLGEDLLQWSEVIDHLKAGGYTDEATLAVTRAVLDLERTDVMFYAIEGMRRPRPRRRRTRTTP</sequence>